<organism evidence="1 2">
    <name type="scientific">Handelsmanbacteria sp. (strain RIFCSPLOWO2_12_FULL_64_10)</name>
    <dbReference type="NCBI Taxonomy" id="1817868"/>
    <lineage>
        <taxon>Bacteria</taxon>
        <taxon>Candidatus Handelsmaniibacteriota</taxon>
    </lineage>
</organism>
<comment type="caution">
    <text evidence="1">The sequence shown here is derived from an EMBL/GenBank/DDBJ whole genome shotgun (WGS) entry which is preliminary data.</text>
</comment>
<dbReference type="AlphaFoldDB" id="A0A1F6C4J7"/>
<accession>A0A1F6C4J7</accession>
<gene>
    <name evidence="1" type="ORF">A3F84_18925</name>
</gene>
<sequence length="229" mass="26004">MPAKARFPGICSYCGAEATRPTAPKHLKTCRKRKALLKRKTGGKRSIFEAEAYHIRAEATYLPEFWLDLEVQGDATLEHLDQYLRAIWLECCGHMSAFFLGGWGTPQLAKEGFVSSVFRHRAKIMHVYDFGTESWTTLKRIGVREGRLTTNMPISLMVRNKLPDVRCLECGESAGWLCVQCVIEEDVMGFLCRRHTRTHDHREYGKPLKVVNSPRIGLCGYTGPAKPPY</sequence>
<dbReference type="SUPFAM" id="SSF159941">
    <property type="entry name" value="MM3350-like"/>
    <property type="match status" value="1"/>
</dbReference>
<evidence type="ECO:0000313" key="2">
    <source>
        <dbReference type="Proteomes" id="UP000178606"/>
    </source>
</evidence>
<name>A0A1F6C4J7_HANXR</name>
<evidence type="ECO:0000313" key="1">
    <source>
        <dbReference type="EMBL" id="OGG43932.1"/>
    </source>
</evidence>
<protein>
    <submittedName>
        <fullName evidence="1">Uncharacterized protein</fullName>
    </submittedName>
</protein>
<dbReference type="InterPro" id="IPR024047">
    <property type="entry name" value="MM3350-like_sf"/>
</dbReference>
<dbReference type="EMBL" id="MFKF01000422">
    <property type="protein sequence ID" value="OGG43932.1"/>
    <property type="molecule type" value="Genomic_DNA"/>
</dbReference>
<dbReference type="Proteomes" id="UP000178606">
    <property type="component" value="Unassembled WGS sequence"/>
</dbReference>
<proteinExistence type="predicted"/>
<reference evidence="1 2" key="1">
    <citation type="journal article" date="2016" name="Nat. Commun.">
        <title>Thousands of microbial genomes shed light on interconnected biogeochemical processes in an aquifer system.</title>
        <authorList>
            <person name="Anantharaman K."/>
            <person name="Brown C.T."/>
            <person name="Hug L.A."/>
            <person name="Sharon I."/>
            <person name="Castelle C.J."/>
            <person name="Probst A.J."/>
            <person name="Thomas B.C."/>
            <person name="Singh A."/>
            <person name="Wilkins M.J."/>
            <person name="Karaoz U."/>
            <person name="Brodie E.L."/>
            <person name="Williams K.H."/>
            <person name="Hubbard S.S."/>
            <person name="Banfield J.F."/>
        </authorList>
    </citation>
    <scope>NUCLEOTIDE SEQUENCE [LARGE SCALE GENOMIC DNA]</scope>
    <source>
        <strain evidence="2">RIFCSPLOWO2_12_FULL_64_10</strain>
    </source>
</reference>